<dbReference type="PANTHER" id="PTHR23272:SF184">
    <property type="entry name" value="OS03G0311250 PROTEIN"/>
    <property type="match status" value="1"/>
</dbReference>
<dbReference type="EMBL" id="JACGWJ010000017">
    <property type="protein sequence ID" value="KAL0355363.1"/>
    <property type="molecule type" value="Genomic_DNA"/>
</dbReference>
<proteinExistence type="predicted"/>
<gene>
    <name evidence="2" type="ORF">Sradi_3983200</name>
</gene>
<dbReference type="Pfam" id="PF05699">
    <property type="entry name" value="Dimer_Tnp_hAT"/>
    <property type="match status" value="1"/>
</dbReference>
<reference evidence="2" key="2">
    <citation type="journal article" date="2024" name="Plant">
        <title>Genomic evolution and insights into agronomic trait innovations of Sesamum species.</title>
        <authorList>
            <person name="Miao H."/>
            <person name="Wang L."/>
            <person name="Qu L."/>
            <person name="Liu H."/>
            <person name="Sun Y."/>
            <person name="Le M."/>
            <person name="Wang Q."/>
            <person name="Wei S."/>
            <person name="Zheng Y."/>
            <person name="Lin W."/>
            <person name="Duan Y."/>
            <person name="Cao H."/>
            <person name="Xiong S."/>
            <person name="Wang X."/>
            <person name="Wei L."/>
            <person name="Li C."/>
            <person name="Ma Q."/>
            <person name="Ju M."/>
            <person name="Zhao R."/>
            <person name="Li G."/>
            <person name="Mu C."/>
            <person name="Tian Q."/>
            <person name="Mei H."/>
            <person name="Zhang T."/>
            <person name="Gao T."/>
            <person name="Zhang H."/>
        </authorList>
    </citation>
    <scope>NUCLEOTIDE SEQUENCE</scope>
    <source>
        <strain evidence="2">G02</strain>
    </source>
</reference>
<feature type="domain" description="HAT C-terminal dimerisation" evidence="1">
    <location>
        <begin position="43"/>
        <end position="88"/>
    </location>
</feature>
<dbReference type="SUPFAM" id="SSF53098">
    <property type="entry name" value="Ribonuclease H-like"/>
    <property type="match status" value="1"/>
</dbReference>
<dbReference type="GO" id="GO:0003677">
    <property type="term" value="F:DNA binding"/>
    <property type="evidence" value="ECO:0007669"/>
    <property type="project" value="InterPro"/>
</dbReference>
<accession>A0AAW2PI21</accession>
<evidence type="ECO:0000313" key="2">
    <source>
        <dbReference type="EMBL" id="KAL0355363.1"/>
    </source>
</evidence>
<evidence type="ECO:0000259" key="1">
    <source>
        <dbReference type="Pfam" id="PF05699"/>
    </source>
</evidence>
<protein>
    <submittedName>
        <fullName evidence="2">AC transposase</fullName>
    </submittedName>
</protein>
<reference evidence="2" key="1">
    <citation type="submission" date="2020-06" db="EMBL/GenBank/DDBJ databases">
        <authorList>
            <person name="Li T."/>
            <person name="Hu X."/>
            <person name="Zhang T."/>
            <person name="Song X."/>
            <person name="Zhang H."/>
            <person name="Dai N."/>
            <person name="Sheng W."/>
            <person name="Hou X."/>
            <person name="Wei L."/>
        </authorList>
    </citation>
    <scope>NUCLEOTIDE SEQUENCE</scope>
    <source>
        <strain evidence="2">G02</strain>
        <tissue evidence="2">Leaf</tissue>
    </source>
</reference>
<sequence length="127" mass="14561">MMNKGDYHMASMAIRMRDKFNKYWGNIDNMNWFLFVVILLDPRRLLAIPISTIASESAFSTSGRVIDAFRSSLSPKMVKALICTQDWLCATPRIDLCAIMDDIEKFEEFEKELEGSNSCATSKDIYD</sequence>
<organism evidence="2">
    <name type="scientific">Sesamum radiatum</name>
    <name type="common">Black benniseed</name>
    <dbReference type="NCBI Taxonomy" id="300843"/>
    <lineage>
        <taxon>Eukaryota</taxon>
        <taxon>Viridiplantae</taxon>
        <taxon>Streptophyta</taxon>
        <taxon>Embryophyta</taxon>
        <taxon>Tracheophyta</taxon>
        <taxon>Spermatophyta</taxon>
        <taxon>Magnoliopsida</taxon>
        <taxon>eudicotyledons</taxon>
        <taxon>Gunneridae</taxon>
        <taxon>Pentapetalae</taxon>
        <taxon>asterids</taxon>
        <taxon>lamiids</taxon>
        <taxon>Lamiales</taxon>
        <taxon>Pedaliaceae</taxon>
        <taxon>Sesamum</taxon>
    </lineage>
</organism>
<comment type="caution">
    <text evidence="2">The sequence shown here is derived from an EMBL/GenBank/DDBJ whole genome shotgun (WGS) entry which is preliminary data.</text>
</comment>
<dbReference type="GO" id="GO:0046983">
    <property type="term" value="F:protein dimerization activity"/>
    <property type="evidence" value="ECO:0007669"/>
    <property type="project" value="InterPro"/>
</dbReference>
<dbReference type="AlphaFoldDB" id="A0AAW2PI21"/>
<dbReference type="InterPro" id="IPR012337">
    <property type="entry name" value="RNaseH-like_sf"/>
</dbReference>
<dbReference type="PANTHER" id="PTHR23272">
    <property type="entry name" value="BED FINGER-RELATED"/>
    <property type="match status" value="1"/>
</dbReference>
<dbReference type="InterPro" id="IPR008906">
    <property type="entry name" value="HATC_C_dom"/>
</dbReference>
<name>A0AAW2PI21_SESRA</name>